<dbReference type="PROSITE" id="PS51900">
    <property type="entry name" value="CB"/>
    <property type="match status" value="1"/>
</dbReference>
<dbReference type="SUPFAM" id="SSF56349">
    <property type="entry name" value="DNA breaking-rejoining enzymes"/>
    <property type="match status" value="1"/>
</dbReference>
<dbReference type="CDD" id="cd00796">
    <property type="entry name" value="INT_Rci_Hp1_C"/>
    <property type="match status" value="1"/>
</dbReference>
<reference evidence="7" key="1">
    <citation type="journal article" date="2021" name="Proc. Natl. Acad. Sci. U.S.A.">
        <title>A Catalog of Tens of Thousands of Viruses from Human Metagenomes Reveals Hidden Associations with Chronic Diseases.</title>
        <authorList>
            <person name="Tisza M.J."/>
            <person name="Buck C.B."/>
        </authorList>
    </citation>
    <scope>NUCLEOTIDE SEQUENCE</scope>
    <source>
        <strain evidence="7">Ctd0M1</strain>
    </source>
</reference>
<dbReference type="PROSITE" id="PS51898">
    <property type="entry name" value="TYR_RECOMBINASE"/>
    <property type="match status" value="1"/>
</dbReference>
<keyword evidence="2 4" id="KW-0238">DNA-binding</keyword>
<evidence type="ECO:0000256" key="4">
    <source>
        <dbReference type="PROSITE-ProRule" id="PRU01248"/>
    </source>
</evidence>
<dbReference type="Gene3D" id="1.10.443.10">
    <property type="entry name" value="Intergrase catalytic core"/>
    <property type="match status" value="1"/>
</dbReference>
<dbReference type="EMBL" id="BK059094">
    <property type="protein sequence ID" value="DAE29427.1"/>
    <property type="molecule type" value="Genomic_DNA"/>
</dbReference>
<dbReference type="InterPro" id="IPR050090">
    <property type="entry name" value="Tyrosine_recombinase_XerCD"/>
</dbReference>
<dbReference type="InterPro" id="IPR010998">
    <property type="entry name" value="Integrase_recombinase_N"/>
</dbReference>
<feature type="domain" description="Tyr recombinase" evidence="5">
    <location>
        <begin position="206"/>
        <end position="403"/>
    </location>
</feature>
<feature type="domain" description="Core-binding (CB)" evidence="6">
    <location>
        <begin position="96"/>
        <end position="185"/>
    </location>
</feature>
<dbReference type="PANTHER" id="PTHR30349:SF64">
    <property type="entry name" value="PROPHAGE INTEGRASE INTD-RELATED"/>
    <property type="match status" value="1"/>
</dbReference>
<name>A0A8S5RE44_9VIRU</name>
<organism evidence="7">
    <name type="scientific">virus sp. ctd0M1</name>
    <dbReference type="NCBI Taxonomy" id="2827993"/>
    <lineage>
        <taxon>Viruses</taxon>
    </lineage>
</organism>
<dbReference type="GO" id="GO:0006310">
    <property type="term" value="P:DNA recombination"/>
    <property type="evidence" value="ECO:0007669"/>
    <property type="project" value="UniProtKB-KW"/>
</dbReference>
<accession>A0A8S5RE44</accession>
<dbReference type="Pfam" id="PF00589">
    <property type="entry name" value="Phage_integrase"/>
    <property type="match status" value="1"/>
</dbReference>
<dbReference type="PANTHER" id="PTHR30349">
    <property type="entry name" value="PHAGE INTEGRASE-RELATED"/>
    <property type="match status" value="1"/>
</dbReference>
<proteinExistence type="inferred from homology"/>
<dbReference type="GO" id="GO:0015074">
    <property type="term" value="P:DNA integration"/>
    <property type="evidence" value="ECO:0007669"/>
    <property type="project" value="UniProtKB-KW"/>
</dbReference>
<keyword evidence="3" id="KW-0233">DNA recombination</keyword>
<comment type="similarity">
    <text evidence="1">Belongs to the 'phage' integrase family.</text>
</comment>
<evidence type="ECO:0000256" key="3">
    <source>
        <dbReference type="ARBA" id="ARBA00023172"/>
    </source>
</evidence>
<dbReference type="InterPro" id="IPR002104">
    <property type="entry name" value="Integrase_catalytic"/>
</dbReference>
<sequence length="421" mass="48519">MSNLKPTKSKGVRYREHLTRKNGVRKDRYFFIRYKINGKTREEGFGWESEGYTEAKAAAEVETIRENIKKGSGYTSLKEKNAPIKQAIQEKENAGITFTNFYDLYESAQHGTKTPKGIKCERQYFNNHIKNHIGTKPLKDIQIEDIEKIKQSMLKAKTTAHEPKYAAATINHVIKLCRHLFKTAILWKKTSENPAQAVKLLPLENQRLRFFTRGEAETLLEKLRKIHPADTKAFGYQYYKDNQTSQIYEMALVSLYCGCRAGELYELKANDINFNTGFLTIRKSKNHNARNIPIPQIVKDMLQNRLRQLNIAGENLIFQDMQGGKLYEISDRYQEIVDELFNQGIRDRQQRAVFHTLRHTYASWLVMAGVDLYTIKELMGHKTLSMTMRYAHLAPQKFTAAIAALNSHSAATQEQPLSSEA</sequence>
<dbReference type="InterPro" id="IPR044068">
    <property type="entry name" value="CB"/>
</dbReference>
<evidence type="ECO:0000313" key="7">
    <source>
        <dbReference type="EMBL" id="DAE29427.1"/>
    </source>
</evidence>
<dbReference type="InterPro" id="IPR013762">
    <property type="entry name" value="Integrase-like_cat_sf"/>
</dbReference>
<evidence type="ECO:0000256" key="2">
    <source>
        <dbReference type="ARBA" id="ARBA00023125"/>
    </source>
</evidence>
<protein>
    <submittedName>
        <fullName evidence="7">Integrase</fullName>
    </submittedName>
</protein>
<evidence type="ECO:0000259" key="5">
    <source>
        <dbReference type="PROSITE" id="PS51898"/>
    </source>
</evidence>
<dbReference type="GO" id="GO:0003677">
    <property type="term" value="F:DNA binding"/>
    <property type="evidence" value="ECO:0007669"/>
    <property type="project" value="UniProtKB-UniRule"/>
</dbReference>
<dbReference type="Gene3D" id="1.10.150.130">
    <property type="match status" value="1"/>
</dbReference>
<dbReference type="InterPro" id="IPR011010">
    <property type="entry name" value="DNA_brk_join_enz"/>
</dbReference>
<evidence type="ECO:0000256" key="1">
    <source>
        <dbReference type="ARBA" id="ARBA00008857"/>
    </source>
</evidence>
<evidence type="ECO:0000259" key="6">
    <source>
        <dbReference type="PROSITE" id="PS51900"/>
    </source>
</evidence>